<dbReference type="InterPro" id="IPR046667">
    <property type="entry name" value="DUF6537"/>
</dbReference>
<dbReference type="Pfam" id="PF20169">
    <property type="entry name" value="DUF6537"/>
    <property type="match status" value="1"/>
</dbReference>
<feature type="domain" description="Pyruvate/ketoisovalerate oxidoreductase catalytic" evidence="7">
    <location>
        <begin position="718"/>
        <end position="904"/>
    </location>
</feature>
<dbReference type="RefSeq" id="WP_123101849.1">
    <property type="nucleotide sequence ID" value="NZ_RIBZ01000269.1"/>
</dbReference>
<dbReference type="InterPro" id="IPR019752">
    <property type="entry name" value="Pyrv/ketoisovalerate_OxRed_cat"/>
</dbReference>
<dbReference type="NCBIfam" id="NF009589">
    <property type="entry name" value="PRK13030.1"/>
    <property type="match status" value="1"/>
</dbReference>
<organism evidence="10 11">
    <name type="scientific">Streptomyces botrytidirepellens</name>
    <dbReference type="NCBI Taxonomy" id="2486417"/>
    <lineage>
        <taxon>Bacteria</taxon>
        <taxon>Bacillati</taxon>
        <taxon>Actinomycetota</taxon>
        <taxon>Actinomycetes</taxon>
        <taxon>Kitasatosporales</taxon>
        <taxon>Streptomycetaceae</taxon>
        <taxon>Streptomyces</taxon>
    </lineage>
</organism>
<dbReference type="GO" id="GO:0030976">
    <property type="term" value="F:thiamine pyrophosphate binding"/>
    <property type="evidence" value="ECO:0007669"/>
    <property type="project" value="InterPro"/>
</dbReference>
<dbReference type="GO" id="GO:0000287">
    <property type="term" value="F:magnesium ion binding"/>
    <property type="evidence" value="ECO:0007669"/>
    <property type="project" value="UniProtKB-ARBA"/>
</dbReference>
<evidence type="ECO:0000259" key="9">
    <source>
        <dbReference type="Pfam" id="PF20169"/>
    </source>
</evidence>
<name>A0A3M8VYP8_9ACTN</name>
<dbReference type="NCBIfam" id="NF009588">
    <property type="entry name" value="PRK13029.1"/>
    <property type="match status" value="1"/>
</dbReference>
<evidence type="ECO:0000259" key="8">
    <source>
        <dbReference type="Pfam" id="PF02775"/>
    </source>
</evidence>
<dbReference type="InterPro" id="IPR029061">
    <property type="entry name" value="THDP-binding"/>
</dbReference>
<dbReference type="EMBL" id="RIBZ01000269">
    <property type="protein sequence ID" value="RNG22267.1"/>
    <property type="molecule type" value="Genomic_DNA"/>
</dbReference>
<dbReference type="InterPro" id="IPR051457">
    <property type="entry name" value="2-oxoacid:Fd_oxidoreductase"/>
</dbReference>
<dbReference type="Gene3D" id="3.40.920.10">
    <property type="entry name" value="Pyruvate-ferredoxin oxidoreductase, PFOR, domain III"/>
    <property type="match status" value="1"/>
</dbReference>
<dbReference type="Gene3D" id="3.40.50.970">
    <property type="match status" value="1"/>
</dbReference>
<dbReference type="Pfam" id="PF02775">
    <property type="entry name" value="TPP_enzyme_C"/>
    <property type="match status" value="1"/>
</dbReference>
<dbReference type="InterPro" id="IPR011766">
    <property type="entry name" value="TPP_enzyme_TPP-bd"/>
</dbReference>
<evidence type="ECO:0000313" key="11">
    <source>
        <dbReference type="Proteomes" id="UP000275401"/>
    </source>
</evidence>
<dbReference type="InterPro" id="IPR002869">
    <property type="entry name" value="Pyrv_flavodox_OxRed_cen"/>
</dbReference>
<evidence type="ECO:0000256" key="1">
    <source>
        <dbReference type="ARBA" id="ARBA00022448"/>
    </source>
</evidence>
<keyword evidence="4" id="KW-0560">Oxidoreductase</keyword>
<dbReference type="PANTHER" id="PTHR48084:SF3">
    <property type="entry name" value="SUBUNIT OF PYRUVATE:FLAVODOXIN OXIDOREDUCTASE"/>
    <property type="match status" value="1"/>
</dbReference>
<keyword evidence="5" id="KW-0408">Iron</keyword>
<dbReference type="AlphaFoldDB" id="A0A3M8VYP8"/>
<evidence type="ECO:0000256" key="6">
    <source>
        <dbReference type="ARBA" id="ARBA00023014"/>
    </source>
</evidence>
<sequence length="1169" mass="126511">MNVSLDDRYRLDEGAIYLSGIQALVRTVRDRARLDRRDGRSTASFISGYEGSPLAGFDLELARRKEMLDEFAVVHRPGVNEELAATSVMGSQLASRVGTLTHDGVTGYWYGKSPGLDRASDAIRHANLIGTDPRGGAVAIVGDDPAGKSSSLACSSEMALADLTIPTLYPADAQEVLDFGLHAPYLSRFTGLWSGLKIVTAVADGSCTATVHPERVLPTYGDLPESTFHPDAKLVGGNLVRLERSMFSERLPRAFEYARLNRLDRVVTRSPGDRIGIVAAGKTYLDVREALNALGLDDAALTRYGIRLLKIGMIWPVDPQVIREFSEGLDEVIVVEEKRPFLENAIKEILYGVPRAPLVIGKADPDGRELVSPVGELDADQVAGALGRRLGEVHGIESARAWKRRPVTNRTALPLLTRTPYFCSGCPHNSSTKVPEDTLVGAGIGCHGMVLVMDEKQAGDVTGLTQMGGEGAQWLGMAPFLAENHFIQNLGDGTFTHSGSLAIRAAVASGENITFKLLYNSTVAMTGGQDPAGALALDQVARLLLAEGVSKVVITTEDKDRVPRRRLPAGVAVHERGDIVALQRELAKVPGVTVLVHDQECAAEKRRKRKRGLVPTPSTRVVINERVCEGCGDCGEKSNCMSVHPVETEFGRKTRIHQSSCNLDYSCLAGDCPSFVTVTPGTVKAERRALADLEPDAIPAAAVQVDPDDFTMRVTGIGGTGVVTVAQIVATAAFIDGRAVRSLDQTGLAQKGGAVVSDLKLTVTPSEASSKLRAGSCDLYLICDTLVGTDPVNLKAASADKTVAVLSTAQIPTGHMVVDTSIRFAEQSAIRSAVDRTVARTVYLDADRLAQKLFGSEQYANMILVGAAFQVGRLPVTAEALEHAITLSGASAATNIQAFRRGRQAVAEPETLQAVLAPDNTPPAVIPTPSSEVARLVAMVRATDSSRLADLVARRTAELVAYQDLAYAREYVTFVEKVRTAEEATVPGSTELAEAVAAHLYKLMAYKDEYEVARLILDETFDASVRHEFGPDTSYQVKLHPPLLRAMGLKRKISFGAKARPMFRLLYAARRLRGSRLDVFGYHPVRRMERELIVGYRREVEELLPRLSPLTLASAAKIASLPDMVRGYEQIKVQNVHRYREELTRLRHEFGESHRLDTLDTTASGSPDR</sequence>
<keyword evidence="6" id="KW-0411">Iron-sulfur</keyword>
<evidence type="ECO:0000259" key="7">
    <source>
        <dbReference type="Pfam" id="PF01558"/>
    </source>
</evidence>
<feature type="domain" description="DUF6537" evidence="9">
    <location>
        <begin position="948"/>
        <end position="1143"/>
    </location>
</feature>
<dbReference type="GO" id="GO:0045333">
    <property type="term" value="P:cellular respiration"/>
    <property type="evidence" value="ECO:0007669"/>
    <property type="project" value="UniProtKB-ARBA"/>
</dbReference>
<keyword evidence="10" id="KW-0670">Pyruvate</keyword>
<evidence type="ECO:0000256" key="2">
    <source>
        <dbReference type="ARBA" id="ARBA00022485"/>
    </source>
</evidence>
<dbReference type="PANTHER" id="PTHR48084">
    <property type="entry name" value="2-OXOGLUTARATE OXIDOREDUCTASE SUBUNIT KORB-RELATED"/>
    <property type="match status" value="1"/>
</dbReference>
<keyword evidence="2" id="KW-0479">Metal-binding</keyword>
<evidence type="ECO:0000256" key="4">
    <source>
        <dbReference type="ARBA" id="ARBA00023002"/>
    </source>
</evidence>
<dbReference type="Pfam" id="PF01558">
    <property type="entry name" value="POR"/>
    <property type="match status" value="1"/>
</dbReference>
<accession>A0A3M8VYP8</accession>
<dbReference type="SUPFAM" id="SSF52518">
    <property type="entry name" value="Thiamin diphosphate-binding fold (THDP-binding)"/>
    <property type="match status" value="2"/>
</dbReference>
<protein>
    <submittedName>
        <fullName evidence="10">Indolepyruvate ferredoxin oxidoreductase family protein</fullName>
    </submittedName>
</protein>
<dbReference type="InterPro" id="IPR009014">
    <property type="entry name" value="Transketo_C/PFOR_II"/>
</dbReference>
<evidence type="ECO:0000256" key="5">
    <source>
        <dbReference type="ARBA" id="ARBA00023004"/>
    </source>
</evidence>
<feature type="domain" description="Thiamine pyrophosphate enzyme TPP-binding" evidence="8">
    <location>
        <begin position="443"/>
        <end position="529"/>
    </location>
</feature>
<keyword evidence="1" id="KW-0813">Transport</keyword>
<evidence type="ECO:0000313" key="10">
    <source>
        <dbReference type="EMBL" id="RNG22267.1"/>
    </source>
</evidence>
<keyword evidence="11" id="KW-1185">Reference proteome</keyword>
<dbReference type="GO" id="GO:0051539">
    <property type="term" value="F:4 iron, 4 sulfur cluster binding"/>
    <property type="evidence" value="ECO:0007669"/>
    <property type="project" value="UniProtKB-KW"/>
</dbReference>
<reference evidence="10 11" key="1">
    <citation type="submission" date="2018-11" db="EMBL/GenBank/DDBJ databases">
        <title>The Potential of Streptomyces as Biocontrol Agents against the Tomato grey mould, Botrytis cinerea (Gray mold) Frontiers in Microbiology.</title>
        <authorList>
            <person name="Li D."/>
        </authorList>
    </citation>
    <scope>NUCLEOTIDE SEQUENCE [LARGE SCALE GENOMIC DNA]</scope>
    <source>
        <strain evidence="10 11">NEAU-LD23</strain>
    </source>
</reference>
<dbReference type="SUPFAM" id="SSF53323">
    <property type="entry name" value="Pyruvate-ferredoxin oxidoreductase, PFOR, domain III"/>
    <property type="match status" value="1"/>
</dbReference>
<dbReference type="Proteomes" id="UP000275401">
    <property type="component" value="Unassembled WGS sequence"/>
</dbReference>
<comment type="caution">
    <text evidence="10">The sequence shown here is derived from an EMBL/GenBank/DDBJ whole genome shotgun (WGS) entry which is preliminary data.</text>
</comment>
<keyword evidence="3" id="KW-0249">Electron transport</keyword>
<dbReference type="GO" id="GO:0016625">
    <property type="term" value="F:oxidoreductase activity, acting on the aldehyde or oxo group of donors, iron-sulfur protein as acceptor"/>
    <property type="evidence" value="ECO:0007669"/>
    <property type="project" value="UniProtKB-ARBA"/>
</dbReference>
<keyword evidence="2" id="KW-0004">4Fe-4S</keyword>
<proteinExistence type="predicted"/>
<evidence type="ECO:0000256" key="3">
    <source>
        <dbReference type="ARBA" id="ARBA00022982"/>
    </source>
</evidence>
<dbReference type="SUPFAM" id="SSF52922">
    <property type="entry name" value="TK C-terminal domain-like"/>
    <property type="match status" value="1"/>
</dbReference>
<dbReference type="CDD" id="cd07034">
    <property type="entry name" value="TPP_PYR_PFOR_IOR-alpha_like"/>
    <property type="match status" value="1"/>
</dbReference>
<gene>
    <name evidence="10" type="ORF">EEJ42_21205</name>
</gene>
<dbReference type="InterPro" id="IPR002880">
    <property type="entry name" value="Pyrv_Fd/Flavodoxin_OxRdtase_N"/>
</dbReference>